<dbReference type="Proteomes" id="UP001497623">
    <property type="component" value="Unassembled WGS sequence"/>
</dbReference>
<keyword evidence="2" id="KW-0472">Membrane</keyword>
<evidence type="ECO:0000256" key="2">
    <source>
        <dbReference type="SAM" id="Phobius"/>
    </source>
</evidence>
<comment type="caution">
    <text evidence="3">The sequence shown here is derived from an EMBL/GenBank/DDBJ whole genome shotgun (WGS) entry which is preliminary data.</text>
</comment>
<feature type="transmembrane region" description="Helical" evidence="2">
    <location>
        <begin position="85"/>
        <end position="107"/>
    </location>
</feature>
<name>A0AAV2Q3P1_MEGNR</name>
<feature type="compositionally biased region" description="Polar residues" evidence="1">
    <location>
        <begin position="736"/>
        <end position="749"/>
    </location>
</feature>
<evidence type="ECO:0000313" key="4">
    <source>
        <dbReference type="Proteomes" id="UP001497623"/>
    </source>
</evidence>
<evidence type="ECO:0000256" key="1">
    <source>
        <dbReference type="SAM" id="MobiDB-lite"/>
    </source>
</evidence>
<feature type="compositionally biased region" description="Polar residues" evidence="1">
    <location>
        <begin position="438"/>
        <end position="459"/>
    </location>
</feature>
<reference evidence="3 4" key="1">
    <citation type="submission" date="2024-05" db="EMBL/GenBank/DDBJ databases">
        <authorList>
            <person name="Wallberg A."/>
        </authorList>
    </citation>
    <scope>NUCLEOTIDE SEQUENCE [LARGE SCALE GENOMIC DNA]</scope>
</reference>
<proteinExistence type="predicted"/>
<organism evidence="3 4">
    <name type="scientific">Meganyctiphanes norvegica</name>
    <name type="common">Northern krill</name>
    <name type="synonym">Thysanopoda norvegica</name>
    <dbReference type="NCBI Taxonomy" id="48144"/>
    <lineage>
        <taxon>Eukaryota</taxon>
        <taxon>Metazoa</taxon>
        <taxon>Ecdysozoa</taxon>
        <taxon>Arthropoda</taxon>
        <taxon>Crustacea</taxon>
        <taxon>Multicrustacea</taxon>
        <taxon>Malacostraca</taxon>
        <taxon>Eumalacostraca</taxon>
        <taxon>Eucarida</taxon>
        <taxon>Euphausiacea</taxon>
        <taxon>Euphausiidae</taxon>
        <taxon>Meganyctiphanes</taxon>
    </lineage>
</organism>
<feature type="compositionally biased region" description="Basic and acidic residues" evidence="1">
    <location>
        <begin position="670"/>
        <end position="685"/>
    </location>
</feature>
<feature type="region of interest" description="Disordered" evidence="1">
    <location>
        <begin position="500"/>
        <end position="530"/>
    </location>
</feature>
<dbReference type="EMBL" id="CAXKWB010003710">
    <property type="protein sequence ID" value="CAL4069915.1"/>
    <property type="molecule type" value="Genomic_DNA"/>
</dbReference>
<keyword evidence="2" id="KW-0812">Transmembrane</keyword>
<dbReference type="AlphaFoldDB" id="A0AAV2Q3P1"/>
<protein>
    <submittedName>
        <fullName evidence="3">Uncharacterized protein</fullName>
    </submittedName>
</protein>
<gene>
    <name evidence="3" type="ORF">MNOR_LOCUS8124</name>
</gene>
<feature type="region of interest" description="Disordered" evidence="1">
    <location>
        <begin position="712"/>
        <end position="750"/>
    </location>
</feature>
<feature type="region of interest" description="Disordered" evidence="1">
    <location>
        <begin position="548"/>
        <end position="570"/>
    </location>
</feature>
<keyword evidence="2" id="KW-1133">Transmembrane helix</keyword>
<feature type="compositionally biased region" description="Polar residues" evidence="1">
    <location>
        <begin position="686"/>
        <end position="695"/>
    </location>
</feature>
<keyword evidence="4" id="KW-1185">Reference proteome</keyword>
<sequence length="778" mass="87720">MNKIALIRIPPIGKCLTQQLKKMPESQLKSPLGSQLKSPIGSLLKSCLLLLLTHDFMIYCSSTEETEEPSTTSKPEADGDDTSLVVAWCLLAISMLVNLLLAVLLIVQHYYYKRQTTAGALNTVWYKQSNNNAHDSLNSLYYERKKKEADAVADEESAVTETKNNANSERLNIRPRVNSDTTRSVGQIHNRLPKINTSGAVLDTPIDGGMGRFSPTPNFAIYTSETEYSTEPVIEDEEPNYEELSPEQESLTFSNENIDSKTAIESQIFIDPDYEELPNVTKISDKNTKNYNFRPTEPTSLPPPLCLQGSKNSLLNHRPHSGELNTVWYKQSNNNVHDSLNSLYYERKKKEADAGADEECAVNERDNETDNNLESITINNVPANTDTNRLNLPTVNNHESINSLYWENKKTEVDEESAVTETKNNASSERLSIRPRVNSDTTRSVGQSHNRLPKINTSGAVLDTPIDGGMGRFPPTPNFAIYTSETEYSAEPVIEDEEPNYEELSPEQESQTFSNENIDNKTAIESQIDIDPDYEELSNVTKISDKNTKNYKFRPTEPTSLPPPFRSQGSKNSLLNYRPHSGIGFMNSIDRKENRRQSLNMNTASDKNSSRDIFHSDNNKEFVQERYNDSEYPDESLDIEDEEHVYEEYTGDIKFGDGLDYNLERPSFEANRNKESEIKHSETQTKKTYSFANQDGSHSKLMDELKTVFISDESDCGHGSHGEQNLGLGSKKYGMSSDSVNSTNNFNSLNKKKNCIKDESHSKLIEELKNRGVKGEVN</sequence>
<evidence type="ECO:0000313" key="3">
    <source>
        <dbReference type="EMBL" id="CAL4069915.1"/>
    </source>
</evidence>
<feature type="region of interest" description="Disordered" evidence="1">
    <location>
        <begin position="438"/>
        <end position="460"/>
    </location>
</feature>
<feature type="compositionally biased region" description="Polar residues" evidence="1">
    <location>
        <begin position="507"/>
        <end position="517"/>
    </location>
</feature>
<feature type="region of interest" description="Disordered" evidence="1">
    <location>
        <begin position="670"/>
        <end position="695"/>
    </location>
</feature>
<accession>A0AAV2Q3P1</accession>